<dbReference type="PANTHER" id="PTHR47326:SF1">
    <property type="entry name" value="HTH PSQ-TYPE DOMAIN-CONTAINING PROTEIN"/>
    <property type="match status" value="1"/>
</dbReference>
<dbReference type="EMBL" id="JAPWTK010000011">
    <property type="protein sequence ID" value="KAJ8959877.1"/>
    <property type="molecule type" value="Genomic_DNA"/>
</dbReference>
<gene>
    <name evidence="1" type="ORF">NQ318_011612</name>
</gene>
<dbReference type="AlphaFoldDB" id="A0AAV8Z9T9"/>
<keyword evidence="2" id="KW-1185">Reference proteome</keyword>
<organism evidence="1 2">
    <name type="scientific">Aromia moschata</name>
    <dbReference type="NCBI Taxonomy" id="1265417"/>
    <lineage>
        <taxon>Eukaryota</taxon>
        <taxon>Metazoa</taxon>
        <taxon>Ecdysozoa</taxon>
        <taxon>Arthropoda</taxon>
        <taxon>Hexapoda</taxon>
        <taxon>Insecta</taxon>
        <taxon>Pterygota</taxon>
        <taxon>Neoptera</taxon>
        <taxon>Endopterygota</taxon>
        <taxon>Coleoptera</taxon>
        <taxon>Polyphaga</taxon>
        <taxon>Cucujiformia</taxon>
        <taxon>Chrysomeloidea</taxon>
        <taxon>Cerambycidae</taxon>
        <taxon>Cerambycinae</taxon>
        <taxon>Callichromatini</taxon>
        <taxon>Aromia</taxon>
    </lineage>
</organism>
<sequence length="292" mass="34542">MFDNIDRRLRETGTLKRLYLRETSTLNLRKTNRNAGRQRFARNVTVEERVLNRVWEDPTLSTRRLETCCKKYGDDPLFFKKSLFTDESCFTKCGIFNLRNHHEWSDANPRATVTRHSQFRFKINYWVGILGNKVLGAVELPKMGYKIYWTCPLQDRVNMWFMQDGAAPDYALLVQQWLEENYPERWIGRAVEAPQFCPPRSPDLNPLDFYLWGELKQSVYSRQVLNIDDLRERVNNNILCIKLSVDVLKSEEKLRFNFLKRIRQNEDVSWEILGDHSPLSSELEYVCCVGIS</sequence>
<protein>
    <submittedName>
        <fullName evidence="1">Uncharacterized protein</fullName>
    </submittedName>
</protein>
<dbReference type="PANTHER" id="PTHR47326">
    <property type="entry name" value="TRANSPOSABLE ELEMENT TC3 TRANSPOSASE-LIKE PROTEIN"/>
    <property type="match status" value="1"/>
</dbReference>
<accession>A0AAV8Z9T9</accession>
<dbReference type="GO" id="GO:0003676">
    <property type="term" value="F:nucleic acid binding"/>
    <property type="evidence" value="ECO:0007669"/>
    <property type="project" value="InterPro"/>
</dbReference>
<dbReference type="Proteomes" id="UP001162162">
    <property type="component" value="Unassembled WGS sequence"/>
</dbReference>
<evidence type="ECO:0000313" key="2">
    <source>
        <dbReference type="Proteomes" id="UP001162162"/>
    </source>
</evidence>
<evidence type="ECO:0000313" key="1">
    <source>
        <dbReference type="EMBL" id="KAJ8959877.1"/>
    </source>
</evidence>
<comment type="caution">
    <text evidence="1">The sequence shown here is derived from an EMBL/GenBank/DDBJ whole genome shotgun (WGS) entry which is preliminary data.</text>
</comment>
<dbReference type="Gene3D" id="3.30.420.10">
    <property type="entry name" value="Ribonuclease H-like superfamily/Ribonuclease H"/>
    <property type="match status" value="1"/>
</dbReference>
<name>A0AAV8Z9T9_9CUCU</name>
<dbReference type="InterPro" id="IPR036397">
    <property type="entry name" value="RNaseH_sf"/>
</dbReference>
<proteinExistence type="predicted"/>
<reference evidence="1" key="1">
    <citation type="journal article" date="2023" name="Insect Mol. Biol.">
        <title>Genome sequencing provides insights into the evolution of gene families encoding plant cell wall-degrading enzymes in longhorned beetles.</title>
        <authorList>
            <person name="Shin N.R."/>
            <person name="Okamura Y."/>
            <person name="Kirsch R."/>
            <person name="Pauchet Y."/>
        </authorList>
    </citation>
    <scope>NUCLEOTIDE SEQUENCE</scope>
    <source>
        <strain evidence="1">AMC_N1</strain>
    </source>
</reference>